<keyword evidence="1" id="KW-0808">Transferase</keyword>
<evidence type="ECO:0000313" key="3">
    <source>
        <dbReference type="EMBL" id="KAF7129363.1"/>
    </source>
</evidence>
<comment type="caution">
    <text evidence="3">The sequence shown here is derived from an EMBL/GenBank/DDBJ whole genome shotgun (WGS) entry which is preliminary data.</text>
</comment>
<name>A0A834LCX1_RHOSS</name>
<keyword evidence="4" id="KW-1185">Reference proteome</keyword>
<dbReference type="InterPro" id="IPR051504">
    <property type="entry name" value="Plant_metabolite_acyltrans"/>
</dbReference>
<dbReference type="Proteomes" id="UP000626092">
    <property type="component" value="Unassembled WGS sequence"/>
</dbReference>
<sequence length="474" mass="52892">MAQSDPVVKVLDVCRVAPMPHTPNSTAQTTLPLTFFDVLWLRFPPNQRLFFYEVPYPEITLTDTILPKLKHSLSATLQHYLPLVGNLKWPPDSGKPIVQYIEGDTVSLTVAESEANFYHLSGSLFREAEKFHHLLPSLPASKTTVPVLALQVTLFPDAGLSIGYAAHHAVFDGKSISMFMHSWASICRHGDDSTLTTELTPFYDRTVIDDPSDIEKAYLDGWLAHNGPNNRSLEIWDLKAPPDTMLGTFQLTQANIESIKKWVEAKWQEKQTEKPAFHPSTFAITSAYTWVCLIKTRRLTTKKVQLVISVDCRARLEPPIPSTYFGNCITGRIIDADTNELMEDYGVAQAARAIGEAVGGLDDGVLNGAEEMISKLLSIPDEGFLSIAGSPRLENYNTDFGWGRPKKVELVSIAKSRAFTLSDSRDGNGGIEIGVVLKKLLGKNYPTHYEYFSLLVQIENELNYRNHNNQQQAI</sequence>
<dbReference type="InterPro" id="IPR023213">
    <property type="entry name" value="CAT-like_dom_sf"/>
</dbReference>
<gene>
    <name evidence="3" type="ORF">RHSIM_Rhsim10G0050900</name>
</gene>
<accession>A0A834LCX1</accession>
<keyword evidence="2" id="KW-0012">Acyltransferase</keyword>
<reference evidence="3" key="1">
    <citation type="submission" date="2019-11" db="EMBL/GenBank/DDBJ databases">
        <authorList>
            <person name="Liu Y."/>
            <person name="Hou J."/>
            <person name="Li T.-Q."/>
            <person name="Guan C.-H."/>
            <person name="Wu X."/>
            <person name="Wu H.-Z."/>
            <person name="Ling F."/>
            <person name="Zhang R."/>
            <person name="Shi X.-G."/>
            <person name="Ren J.-P."/>
            <person name="Chen E.-F."/>
            <person name="Sun J.-M."/>
        </authorList>
    </citation>
    <scope>NUCLEOTIDE SEQUENCE</scope>
    <source>
        <strain evidence="3">Adult_tree_wgs_1</strain>
        <tissue evidence="3">Leaves</tissue>
    </source>
</reference>
<evidence type="ECO:0000256" key="1">
    <source>
        <dbReference type="ARBA" id="ARBA00022679"/>
    </source>
</evidence>
<dbReference type="Gene3D" id="3.30.559.10">
    <property type="entry name" value="Chloramphenicol acetyltransferase-like domain"/>
    <property type="match status" value="2"/>
</dbReference>
<dbReference type="Pfam" id="PF02458">
    <property type="entry name" value="Transferase"/>
    <property type="match status" value="1"/>
</dbReference>
<dbReference type="PANTHER" id="PTHR31625">
    <property type="match status" value="1"/>
</dbReference>
<evidence type="ECO:0000313" key="4">
    <source>
        <dbReference type="Proteomes" id="UP000626092"/>
    </source>
</evidence>
<proteinExistence type="predicted"/>
<dbReference type="GO" id="GO:0016747">
    <property type="term" value="F:acyltransferase activity, transferring groups other than amino-acyl groups"/>
    <property type="evidence" value="ECO:0007669"/>
    <property type="project" value="UniProtKB-ARBA"/>
</dbReference>
<dbReference type="AlphaFoldDB" id="A0A834LCX1"/>
<evidence type="ECO:0000256" key="2">
    <source>
        <dbReference type="ARBA" id="ARBA00023315"/>
    </source>
</evidence>
<dbReference type="EMBL" id="WJXA01000010">
    <property type="protein sequence ID" value="KAF7129363.1"/>
    <property type="molecule type" value="Genomic_DNA"/>
</dbReference>
<protein>
    <submittedName>
        <fullName evidence="3">Uncharacterized protein</fullName>
    </submittedName>
</protein>
<dbReference type="OrthoDB" id="1862401at2759"/>
<dbReference type="SUPFAM" id="SSF52777">
    <property type="entry name" value="CoA-dependent acyltransferases"/>
    <property type="match status" value="1"/>
</dbReference>
<organism evidence="3 4">
    <name type="scientific">Rhododendron simsii</name>
    <name type="common">Sims's rhododendron</name>
    <dbReference type="NCBI Taxonomy" id="118357"/>
    <lineage>
        <taxon>Eukaryota</taxon>
        <taxon>Viridiplantae</taxon>
        <taxon>Streptophyta</taxon>
        <taxon>Embryophyta</taxon>
        <taxon>Tracheophyta</taxon>
        <taxon>Spermatophyta</taxon>
        <taxon>Magnoliopsida</taxon>
        <taxon>eudicotyledons</taxon>
        <taxon>Gunneridae</taxon>
        <taxon>Pentapetalae</taxon>
        <taxon>asterids</taxon>
        <taxon>Ericales</taxon>
        <taxon>Ericaceae</taxon>
        <taxon>Ericoideae</taxon>
        <taxon>Rhodoreae</taxon>
        <taxon>Rhododendron</taxon>
    </lineage>
</organism>